<accession>A0A8J2VTD8</accession>
<dbReference type="AlphaFoldDB" id="A0A8J2VTD8"/>
<keyword evidence="2" id="KW-1185">Reference proteome</keyword>
<organism evidence="1 2">
    <name type="scientific">Danaus chrysippus</name>
    <name type="common">African queen</name>
    <dbReference type="NCBI Taxonomy" id="151541"/>
    <lineage>
        <taxon>Eukaryota</taxon>
        <taxon>Metazoa</taxon>
        <taxon>Ecdysozoa</taxon>
        <taxon>Arthropoda</taxon>
        <taxon>Hexapoda</taxon>
        <taxon>Insecta</taxon>
        <taxon>Pterygota</taxon>
        <taxon>Neoptera</taxon>
        <taxon>Endopterygota</taxon>
        <taxon>Lepidoptera</taxon>
        <taxon>Glossata</taxon>
        <taxon>Ditrysia</taxon>
        <taxon>Papilionoidea</taxon>
        <taxon>Nymphalidae</taxon>
        <taxon>Danainae</taxon>
        <taxon>Danaini</taxon>
        <taxon>Danaina</taxon>
        <taxon>Danaus</taxon>
        <taxon>Anosia</taxon>
    </lineage>
</organism>
<evidence type="ECO:0000313" key="1">
    <source>
        <dbReference type="EMBL" id="CAG9564306.1"/>
    </source>
</evidence>
<dbReference type="Proteomes" id="UP000789524">
    <property type="component" value="Unassembled WGS sequence"/>
</dbReference>
<gene>
    <name evidence="1" type="ORF">DCHRY22_LOCUS5315</name>
</gene>
<name>A0A8J2VTD8_9NEOP</name>
<dbReference type="EMBL" id="CAKASE010000050">
    <property type="protein sequence ID" value="CAG9564306.1"/>
    <property type="molecule type" value="Genomic_DNA"/>
</dbReference>
<reference evidence="1" key="1">
    <citation type="submission" date="2021-09" db="EMBL/GenBank/DDBJ databases">
        <authorList>
            <person name="Martin H S."/>
        </authorList>
    </citation>
    <scope>NUCLEOTIDE SEQUENCE</scope>
</reference>
<protein>
    <submittedName>
        <fullName evidence="1">(African queen) hypothetical protein</fullName>
    </submittedName>
</protein>
<evidence type="ECO:0000313" key="2">
    <source>
        <dbReference type="Proteomes" id="UP000789524"/>
    </source>
</evidence>
<comment type="caution">
    <text evidence="1">The sequence shown here is derived from an EMBL/GenBank/DDBJ whole genome shotgun (WGS) entry which is preliminary data.</text>
</comment>
<proteinExistence type="predicted"/>
<dbReference type="OrthoDB" id="6929976at2759"/>
<sequence>MNEEGFLLCFSLKRNWKRLTSYASESDPRIERLKSLNGIRNCHVKSEKKHLKKHKKKNI</sequence>